<accession>A0A9W6UE73</accession>
<dbReference type="GO" id="GO:0006886">
    <property type="term" value="P:intracellular protein transport"/>
    <property type="evidence" value="ECO:0007669"/>
    <property type="project" value="InterPro"/>
</dbReference>
<comment type="similarity">
    <text evidence="1">Belongs to the VPS26 family.</text>
</comment>
<dbReference type="OrthoDB" id="3821113at2759"/>
<dbReference type="Gene3D" id="2.60.40.640">
    <property type="match status" value="2"/>
</dbReference>
<dbReference type="InterPro" id="IPR028934">
    <property type="entry name" value="Vps26-related"/>
</dbReference>
<dbReference type="Proteomes" id="UP001165121">
    <property type="component" value="Unassembled WGS sequence"/>
</dbReference>
<reference evidence="4" key="1">
    <citation type="submission" date="2023-04" db="EMBL/GenBank/DDBJ databases">
        <title>Phytophthora fragariaefolia NBRC 109709.</title>
        <authorList>
            <person name="Ichikawa N."/>
            <person name="Sato H."/>
            <person name="Tonouchi N."/>
        </authorList>
    </citation>
    <scope>NUCLEOTIDE SEQUENCE</scope>
    <source>
        <strain evidence="4">NBRC 109709</strain>
    </source>
</reference>
<dbReference type="InterPro" id="IPR014752">
    <property type="entry name" value="Arrestin-like_C"/>
</dbReference>
<dbReference type="FunFam" id="2.60.40.640:FF:000015">
    <property type="entry name" value="Vacuolar protein sorting-associated protein 26"/>
    <property type="match status" value="1"/>
</dbReference>
<sequence>MYQNLFNFGLPSAELRLSLEGETQRARVKVPRADGKSDGKPAELPLFRDDEDVRGVLTVAVDSGKKLEHSGLKLQLLGLVEVPLDRSAGHEFTASVRELQPSGEAIEGEATFPFEFAKVDKPHESYYGKSVRLRYVLRATLARGNYASSLVLEQDLWVQRVAPPPPVDRSIKMEVGIEDCLHIEFEYDKSRYHLKDVVIGKIFFLLVRIKIKHMELAVLRRESVGAGTQRHSESETVTKFEIMDGAPIKGESVPVRLYLAPYNLTPTYRNVQSRFSVKYFLNLVLVDEEDRRYFKQQEIMLWRKYIG</sequence>
<proteinExistence type="inferred from homology"/>
<protein>
    <submittedName>
        <fullName evidence="4">Unnamed protein product</fullName>
    </submittedName>
</protein>
<keyword evidence="2" id="KW-0813">Transport</keyword>
<dbReference type="GO" id="GO:0030904">
    <property type="term" value="C:retromer complex"/>
    <property type="evidence" value="ECO:0007669"/>
    <property type="project" value="UniProtKB-ARBA"/>
</dbReference>
<evidence type="ECO:0000256" key="3">
    <source>
        <dbReference type="ARBA" id="ARBA00022927"/>
    </source>
</evidence>
<evidence type="ECO:0000313" key="4">
    <source>
        <dbReference type="EMBL" id="GMF31883.1"/>
    </source>
</evidence>
<evidence type="ECO:0000313" key="5">
    <source>
        <dbReference type="Proteomes" id="UP001165121"/>
    </source>
</evidence>
<dbReference type="EMBL" id="BSXT01000656">
    <property type="protein sequence ID" value="GMF31883.1"/>
    <property type="molecule type" value="Genomic_DNA"/>
</dbReference>
<dbReference type="Pfam" id="PF03643">
    <property type="entry name" value="Vps26"/>
    <property type="match status" value="1"/>
</dbReference>
<organism evidence="4 5">
    <name type="scientific">Phytophthora fragariaefolia</name>
    <dbReference type="NCBI Taxonomy" id="1490495"/>
    <lineage>
        <taxon>Eukaryota</taxon>
        <taxon>Sar</taxon>
        <taxon>Stramenopiles</taxon>
        <taxon>Oomycota</taxon>
        <taxon>Peronosporomycetes</taxon>
        <taxon>Peronosporales</taxon>
        <taxon>Peronosporaceae</taxon>
        <taxon>Phytophthora</taxon>
    </lineage>
</organism>
<gene>
    <name evidence="4" type="ORF">Pfra01_000743400</name>
</gene>
<keyword evidence="5" id="KW-1185">Reference proteome</keyword>
<keyword evidence="3" id="KW-0653">Protein transport</keyword>
<comment type="caution">
    <text evidence="4">The sequence shown here is derived from an EMBL/GenBank/DDBJ whole genome shotgun (WGS) entry which is preliminary data.</text>
</comment>
<evidence type="ECO:0000256" key="1">
    <source>
        <dbReference type="ARBA" id="ARBA00009100"/>
    </source>
</evidence>
<dbReference type="AlphaFoldDB" id="A0A9W6UE73"/>
<evidence type="ECO:0000256" key="2">
    <source>
        <dbReference type="ARBA" id="ARBA00022448"/>
    </source>
</evidence>
<dbReference type="PANTHER" id="PTHR12233">
    <property type="entry name" value="VACUOLAR PROTEIN SORTING 26 RELATED"/>
    <property type="match status" value="1"/>
</dbReference>
<name>A0A9W6UE73_9STRA</name>